<evidence type="ECO:0000313" key="2">
    <source>
        <dbReference type="EMBL" id="KAE9020734.1"/>
    </source>
</evidence>
<dbReference type="EMBL" id="QXFV01000931">
    <property type="protein sequence ID" value="KAE9020734.1"/>
    <property type="molecule type" value="Genomic_DNA"/>
</dbReference>
<dbReference type="EMBL" id="QXFU01001188">
    <property type="protein sequence ID" value="KAE9008303.1"/>
    <property type="molecule type" value="Genomic_DNA"/>
</dbReference>
<reference evidence="3 4" key="1">
    <citation type="submission" date="2018-09" db="EMBL/GenBank/DDBJ databases">
        <title>Genomic investigation of the strawberry pathogen Phytophthora fragariae indicates pathogenicity is determined by transcriptional variation in three key races.</title>
        <authorList>
            <person name="Adams T.M."/>
            <person name="Armitage A.D."/>
            <person name="Sobczyk M.K."/>
            <person name="Bates H.J."/>
            <person name="Dunwell J.M."/>
            <person name="Nellist C.F."/>
            <person name="Harrison R.J."/>
        </authorList>
    </citation>
    <scope>NUCLEOTIDE SEQUENCE [LARGE SCALE GENOMIC DNA]</scope>
    <source>
        <strain evidence="2 3">SCRP249</strain>
        <strain evidence="1 4">SCRP324</strain>
    </source>
</reference>
<dbReference type="AlphaFoldDB" id="A0A6A3LWU4"/>
<accession>A0A6A3LWU4</accession>
<name>A0A6A3LWU4_9STRA</name>
<protein>
    <submittedName>
        <fullName evidence="2">Uncharacterized protein</fullName>
    </submittedName>
</protein>
<dbReference type="Proteomes" id="UP000435112">
    <property type="component" value="Unassembled WGS sequence"/>
</dbReference>
<comment type="caution">
    <text evidence="2">The sequence shown here is derived from an EMBL/GenBank/DDBJ whole genome shotgun (WGS) entry which is preliminary data.</text>
</comment>
<gene>
    <name evidence="2" type="ORF">PR001_g13528</name>
    <name evidence="1" type="ORF">PR002_g15944</name>
</gene>
<sequence>MEKPEQWSFLTSWCDVLKECVNYMGNECSGSSFMERSLYIELPMRDQSERFTQGVDLTSLSDTDHEDLFRKQLQKSREAMALVAAVAHVDYAAWRYLLEKHCSVNFGVEGEPVYEKKIPVRYVVALELKDHTWGVGTHESDLVFFFGVHQRLHPSGEYGEALQQIAALDKNPLRSKSDFDFDVPVRVDFDGAYGMNELVDVGIAEKIVQQQWQKYEVSGESQSTARGEWRCTFVLERMIVDLVDHDTTTAMGAALKTLLHQNTWFSLISLCRMRHLMMPAQCYGQLVSSVFDSTRRSPQLARTTCHPSFVPASGSSDPLQLGEIVVTWAPDVHIHYVGAMCSAMVHNQMSKNLSLRLQMNTDNGEINQRYWKWLGYALFSKRARSSSAVESLAMMKVCSMSVSDMEAFTSIASSDHPEEDLFGLSPGLVNSREATLKGGTLIRCVLDGWDESADIVAFEAAILCVQTFSDDGSSAWVDSIVPGYGRCQVQRCDLVFDSDNATPPRDEGISSLRLQFNKVTPSISDGLIPFFRAIGFSLRYLTLDAPRRELPTILGYCPNLVELSLCGGVVDARLNFSVYHAKGESLPQFNPNWDSVSAIATTLADNDNSLTKCTRRIRVRIEQFSDEVDSSVPPLEYERRVRADFSALLDMLKTNRSLEYLEVAVPPVYERYLQSFRSHHLEPIWRTLNPLPLGSKLAFLSICTLGSEPSVKRPDRAEARSRIVPSPLDLHVLTIIFEFAADPVLREVYFRTSRHIRFELEHDETSI</sequence>
<proteinExistence type="predicted"/>
<organism evidence="2 3">
    <name type="scientific">Phytophthora rubi</name>
    <dbReference type="NCBI Taxonomy" id="129364"/>
    <lineage>
        <taxon>Eukaryota</taxon>
        <taxon>Sar</taxon>
        <taxon>Stramenopiles</taxon>
        <taxon>Oomycota</taxon>
        <taxon>Peronosporomycetes</taxon>
        <taxon>Peronosporales</taxon>
        <taxon>Peronosporaceae</taxon>
        <taxon>Phytophthora</taxon>
    </lineage>
</organism>
<dbReference type="OrthoDB" id="139108at2759"/>
<dbReference type="Proteomes" id="UP000429607">
    <property type="component" value="Unassembled WGS sequence"/>
</dbReference>
<evidence type="ECO:0000313" key="1">
    <source>
        <dbReference type="EMBL" id="KAE9008303.1"/>
    </source>
</evidence>
<evidence type="ECO:0000313" key="4">
    <source>
        <dbReference type="Proteomes" id="UP000435112"/>
    </source>
</evidence>
<evidence type="ECO:0000313" key="3">
    <source>
        <dbReference type="Proteomes" id="UP000429607"/>
    </source>
</evidence>